<keyword evidence="3" id="KW-1185">Reference proteome</keyword>
<organism evidence="2 3">
    <name type="scientific">Murinocardiopsis flavida</name>
    <dbReference type="NCBI Taxonomy" id="645275"/>
    <lineage>
        <taxon>Bacteria</taxon>
        <taxon>Bacillati</taxon>
        <taxon>Actinomycetota</taxon>
        <taxon>Actinomycetes</taxon>
        <taxon>Streptosporangiales</taxon>
        <taxon>Nocardiopsidaceae</taxon>
        <taxon>Murinocardiopsis</taxon>
    </lineage>
</organism>
<keyword evidence="1" id="KW-0732">Signal</keyword>
<dbReference type="AlphaFoldDB" id="A0A2P8DGK9"/>
<reference evidence="2 3" key="1">
    <citation type="submission" date="2018-03" db="EMBL/GenBank/DDBJ databases">
        <title>Genomic Encyclopedia of Archaeal and Bacterial Type Strains, Phase II (KMG-II): from individual species to whole genera.</title>
        <authorList>
            <person name="Goeker M."/>
        </authorList>
    </citation>
    <scope>NUCLEOTIDE SEQUENCE [LARGE SCALE GENOMIC DNA]</scope>
    <source>
        <strain evidence="2 3">DSM 45312</strain>
    </source>
</reference>
<sequence>MWQKIAAIALASISMSAGMIAVAAPASAGPTPETSALTWINESQVLATTNRQTAASTGTTVGTVQVRYGNYQGRQHGWGRILNPRQGYSLVFEVDTNGDRVRDEAATKYLTGGTAHTWGAPTSSSSARAFRACVLAPSQPPSCSETINRTGWW</sequence>
<protein>
    <recommendedName>
        <fullName evidence="4">Secreted protein</fullName>
    </recommendedName>
</protein>
<evidence type="ECO:0008006" key="4">
    <source>
        <dbReference type="Google" id="ProtNLM"/>
    </source>
</evidence>
<evidence type="ECO:0000256" key="1">
    <source>
        <dbReference type="SAM" id="SignalP"/>
    </source>
</evidence>
<evidence type="ECO:0000313" key="2">
    <source>
        <dbReference type="EMBL" id="PSK96338.1"/>
    </source>
</evidence>
<accession>A0A2P8DGK9</accession>
<dbReference type="EMBL" id="PYGA01000012">
    <property type="protein sequence ID" value="PSK96338.1"/>
    <property type="molecule type" value="Genomic_DNA"/>
</dbReference>
<gene>
    <name evidence="2" type="ORF">CLV63_112223</name>
</gene>
<proteinExistence type="predicted"/>
<evidence type="ECO:0000313" key="3">
    <source>
        <dbReference type="Proteomes" id="UP000240542"/>
    </source>
</evidence>
<dbReference type="OrthoDB" id="3431749at2"/>
<name>A0A2P8DGK9_9ACTN</name>
<comment type="caution">
    <text evidence="2">The sequence shown here is derived from an EMBL/GenBank/DDBJ whole genome shotgun (WGS) entry which is preliminary data.</text>
</comment>
<feature type="signal peptide" evidence="1">
    <location>
        <begin position="1"/>
        <end position="28"/>
    </location>
</feature>
<dbReference type="Proteomes" id="UP000240542">
    <property type="component" value="Unassembled WGS sequence"/>
</dbReference>
<feature type="chain" id="PRO_5039455147" description="Secreted protein" evidence="1">
    <location>
        <begin position="29"/>
        <end position="153"/>
    </location>
</feature>
<dbReference type="RefSeq" id="WP_106584288.1">
    <property type="nucleotide sequence ID" value="NZ_PYGA01000012.1"/>
</dbReference>